<dbReference type="RefSeq" id="WP_144681383.1">
    <property type="nucleotide sequence ID" value="NZ_VLLC01000001.1"/>
</dbReference>
<comment type="caution">
    <text evidence="2">The sequence shown here is derived from an EMBL/GenBank/DDBJ whole genome shotgun (WGS) entry which is preliminary data.</text>
</comment>
<dbReference type="SUPFAM" id="SSF54427">
    <property type="entry name" value="NTF2-like"/>
    <property type="match status" value="1"/>
</dbReference>
<reference evidence="2 3" key="1">
    <citation type="submission" date="2019-07" db="EMBL/GenBank/DDBJ databases">
        <title>Genome sequencing of 100 strains of the haloalkaliphilic chemolithoautotrophic sulfur-oxidizing bacterium Thioalkalivibrio.</title>
        <authorList>
            <person name="Muyzer G."/>
        </authorList>
    </citation>
    <scope>NUCLEOTIDE SEQUENCE [LARGE SCALE GENOMIC DNA]</scope>
    <source>
        <strain evidence="2 3">ASO4-4</strain>
    </source>
</reference>
<dbReference type="Gene3D" id="3.10.450.50">
    <property type="match status" value="1"/>
</dbReference>
<dbReference type="Proteomes" id="UP000318307">
    <property type="component" value="Unassembled WGS sequence"/>
</dbReference>
<name>A0A562SA34_9BACT</name>
<sequence>MDEISRKKLEAWHDIVFNRNMEALQAMLAEDVQFYSPALWKPKTTRMEAMVMLGTVIEVFENFTYHRELVQGNNWALEFSADVGEKSLKGIDLIEFNDEGKIQRFEVFIRPLTGLIALAEEMGKRLKEKGFI</sequence>
<proteinExistence type="predicted"/>
<dbReference type="AlphaFoldDB" id="A0A562SA34"/>
<feature type="domain" description="SnoaL-like" evidence="1">
    <location>
        <begin position="10"/>
        <end position="104"/>
    </location>
</feature>
<organism evidence="2 3">
    <name type="scientific">Desulfobotulus alkaliphilus</name>
    <dbReference type="NCBI Taxonomy" id="622671"/>
    <lineage>
        <taxon>Bacteria</taxon>
        <taxon>Pseudomonadati</taxon>
        <taxon>Thermodesulfobacteriota</taxon>
        <taxon>Desulfobacteria</taxon>
        <taxon>Desulfobacterales</taxon>
        <taxon>Desulfobacteraceae</taxon>
        <taxon>Desulfobotulus</taxon>
    </lineage>
</organism>
<gene>
    <name evidence="2" type="ORF">LZ24_00196</name>
</gene>
<dbReference type="InterPro" id="IPR032710">
    <property type="entry name" value="NTF2-like_dom_sf"/>
</dbReference>
<dbReference type="EMBL" id="VLLC01000001">
    <property type="protein sequence ID" value="TWI77386.1"/>
    <property type="molecule type" value="Genomic_DNA"/>
</dbReference>
<accession>A0A562SA34</accession>
<dbReference type="InterPro" id="IPR037401">
    <property type="entry name" value="SnoaL-like"/>
</dbReference>
<evidence type="ECO:0000313" key="2">
    <source>
        <dbReference type="EMBL" id="TWI77386.1"/>
    </source>
</evidence>
<evidence type="ECO:0000259" key="1">
    <source>
        <dbReference type="Pfam" id="PF12680"/>
    </source>
</evidence>
<evidence type="ECO:0000313" key="3">
    <source>
        <dbReference type="Proteomes" id="UP000318307"/>
    </source>
</evidence>
<dbReference type="Pfam" id="PF12680">
    <property type="entry name" value="SnoaL_2"/>
    <property type="match status" value="1"/>
</dbReference>
<keyword evidence="3" id="KW-1185">Reference proteome</keyword>
<protein>
    <submittedName>
        <fullName evidence="2">SnoaL-like protein</fullName>
    </submittedName>
</protein>
<dbReference type="OrthoDB" id="1163083at2"/>